<dbReference type="SFLD" id="SFLDG01386">
    <property type="entry name" value="main_SPASM_domain-containing"/>
    <property type="match status" value="2"/>
</dbReference>
<gene>
    <name evidence="8" type="ORF">C8D74_10778</name>
</gene>
<dbReference type="Pfam" id="PF04055">
    <property type="entry name" value="Radical_SAM"/>
    <property type="match status" value="1"/>
</dbReference>
<evidence type="ECO:0000256" key="5">
    <source>
        <dbReference type="ARBA" id="ARBA00023014"/>
    </source>
</evidence>
<evidence type="ECO:0000259" key="7">
    <source>
        <dbReference type="PROSITE" id="PS51918"/>
    </source>
</evidence>
<dbReference type="SFLD" id="SFLDG01067">
    <property type="entry name" value="SPASM/twitch_domain_containing"/>
    <property type="match status" value="2"/>
</dbReference>
<keyword evidence="2" id="KW-0949">S-adenosyl-L-methionine</keyword>
<dbReference type="InterPro" id="IPR007197">
    <property type="entry name" value="rSAM"/>
</dbReference>
<dbReference type="EMBL" id="SODZ01000007">
    <property type="protein sequence ID" value="TDX15480.1"/>
    <property type="molecule type" value="Genomic_DNA"/>
</dbReference>
<dbReference type="SFLD" id="SFLDS00029">
    <property type="entry name" value="Radical_SAM"/>
    <property type="match status" value="2"/>
</dbReference>
<evidence type="ECO:0000256" key="2">
    <source>
        <dbReference type="ARBA" id="ARBA00022691"/>
    </source>
</evidence>
<dbReference type="NCBIfam" id="NF010321">
    <property type="entry name" value="PRK13758.1"/>
    <property type="match status" value="1"/>
</dbReference>
<keyword evidence="9" id="KW-1185">Reference proteome</keyword>
<comment type="similarity">
    <text evidence="6">Belongs to the radical SAM superfamily. Anaerobic sulfatase-maturating enzyme family.</text>
</comment>
<keyword evidence="3" id="KW-0479">Metal-binding</keyword>
<protein>
    <recommendedName>
        <fullName evidence="7">Radical SAM core domain-containing protein</fullName>
    </recommendedName>
</protein>
<dbReference type="PROSITE" id="PS51918">
    <property type="entry name" value="RADICAL_SAM"/>
    <property type="match status" value="1"/>
</dbReference>
<dbReference type="NCBIfam" id="TIGR04085">
    <property type="entry name" value="rSAM_more_4Fe4S"/>
    <property type="match status" value="1"/>
</dbReference>
<dbReference type="SFLD" id="SFLDG01072">
    <property type="entry name" value="dehydrogenase_like"/>
    <property type="match status" value="1"/>
</dbReference>
<evidence type="ECO:0000313" key="9">
    <source>
        <dbReference type="Proteomes" id="UP000294817"/>
    </source>
</evidence>
<dbReference type="InterPro" id="IPR034485">
    <property type="entry name" value="Anaerobic_Cys-type_sulfatase-m"/>
</dbReference>
<dbReference type="InterPro" id="IPR058240">
    <property type="entry name" value="rSAM_sf"/>
</dbReference>
<evidence type="ECO:0000256" key="6">
    <source>
        <dbReference type="ARBA" id="ARBA00023601"/>
    </source>
</evidence>
<dbReference type="InterPro" id="IPR023885">
    <property type="entry name" value="4Fe4S-binding_SPASM_dom"/>
</dbReference>
<dbReference type="CDD" id="cd01335">
    <property type="entry name" value="Radical_SAM"/>
    <property type="match status" value="1"/>
</dbReference>
<name>A0A4R8ESK7_9BACT</name>
<feature type="domain" description="Radical SAM core" evidence="7">
    <location>
        <begin position="1"/>
        <end position="238"/>
    </location>
</feature>
<dbReference type="RefSeq" id="WP_103875980.1">
    <property type="nucleotide sequence ID" value="NZ_SODZ01000007.1"/>
</dbReference>
<reference evidence="8 9" key="1">
    <citation type="submission" date="2019-03" db="EMBL/GenBank/DDBJ databases">
        <title>Genomic Encyclopedia of Type Strains, Phase IV (KMG-IV): sequencing the most valuable type-strain genomes for metagenomic binning, comparative biology and taxonomic classification.</title>
        <authorList>
            <person name="Goeker M."/>
        </authorList>
    </citation>
    <scope>NUCLEOTIDE SEQUENCE [LARGE SCALE GENOMIC DNA]</scope>
    <source>
        <strain evidence="8 9">DSM 13575</strain>
    </source>
</reference>
<proteinExistence type="inferred from homology"/>
<keyword evidence="5" id="KW-0411">Iron-sulfur</keyword>
<comment type="cofactor">
    <cofactor evidence="1">
        <name>[4Fe-4S] cluster</name>
        <dbReference type="ChEBI" id="CHEBI:49883"/>
    </cofactor>
</comment>
<dbReference type="GO" id="GO:0051536">
    <property type="term" value="F:iron-sulfur cluster binding"/>
    <property type="evidence" value="ECO:0007669"/>
    <property type="project" value="UniProtKB-KW"/>
</dbReference>
<keyword evidence="4" id="KW-0408">Iron</keyword>
<comment type="caution">
    <text evidence="8">The sequence shown here is derived from an EMBL/GenBank/DDBJ whole genome shotgun (WGS) entry which is preliminary data.</text>
</comment>
<dbReference type="PANTHER" id="PTHR43273">
    <property type="entry name" value="ANAEROBIC SULFATASE-MATURATING ENZYME HOMOLOG ASLB-RELATED"/>
    <property type="match status" value="1"/>
</dbReference>
<dbReference type="Pfam" id="PF13186">
    <property type="entry name" value="SPASM"/>
    <property type="match status" value="1"/>
</dbReference>
<organism evidence="8 9">
    <name type="scientific">Petrotoga sibirica</name>
    <dbReference type="NCBI Taxonomy" id="156202"/>
    <lineage>
        <taxon>Bacteria</taxon>
        <taxon>Thermotogati</taxon>
        <taxon>Thermotogota</taxon>
        <taxon>Thermotogae</taxon>
        <taxon>Petrotogales</taxon>
        <taxon>Petrotogaceae</taxon>
        <taxon>Petrotoga</taxon>
    </lineage>
</organism>
<dbReference type="SUPFAM" id="SSF102114">
    <property type="entry name" value="Radical SAM enzymes"/>
    <property type="match status" value="1"/>
</dbReference>
<accession>A0A4R8ESK7</accession>
<evidence type="ECO:0000256" key="1">
    <source>
        <dbReference type="ARBA" id="ARBA00001966"/>
    </source>
</evidence>
<dbReference type="GO" id="GO:0046872">
    <property type="term" value="F:metal ion binding"/>
    <property type="evidence" value="ECO:0007669"/>
    <property type="project" value="UniProtKB-KW"/>
</dbReference>
<dbReference type="SFLD" id="SFLDF00289">
    <property type="entry name" value="anaerobic_Cys-type_sulfatase-m"/>
    <property type="match status" value="1"/>
</dbReference>
<evidence type="ECO:0000256" key="3">
    <source>
        <dbReference type="ARBA" id="ARBA00022723"/>
    </source>
</evidence>
<dbReference type="AlphaFoldDB" id="A0A4R8ESK7"/>
<dbReference type="SFLD" id="SFLDG01384">
    <property type="entry name" value="thioether_bond_formation_requi"/>
    <property type="match status" value="1"/>
</dbReference>
<sequence>MRSVSLLIKPVSSNCNMKCSYCFYNDIANKRKKVSYGKMNEETLENLVKKAIASSELSCSFAFQGGEPTLAGLGFYEKFLEFVNKYNENNIKTYFSIQTNGLLIDEKWAGFFKKNNFLVGLSLDGDKKTHDLFRIDKEGKGTHNKVMQTVNLFDKYHVDYNILTVVTSQLAKHPQRVYNFYKRKNFGFVQFIPAIEPYEEYNISNPYSLNPKTYAYFLKVLFDSWERDLIKGKYISIRLFDNLVRMIGGYPPQACEMNGMCSIQNVIEADGSVYPCDFYVFEKYKLGNINQMKSMEGILKNETAKKFIASSLELPDECKNCEWFSLCRNGCKRYRYDGKKYYFCDVYKEFFEYSYERLKKISENTEIFSLGI</sequence>
<dbReference type="Proteomes" id="UP000294817">
    <property type="component" value="Unassembled WGS sequence"/>
</dbReference>
<dbReference type="PANTHER" id="PTHR43273:SF3">
    <property type="entry name" value="ANAEROBIC SULFATASE-MATURATING ENZYME HOMOLOG ASLB-RELATED"/>
    <property type="match status" value="1"/>
</dbReference>
<evidence type="ECO:0000256" key="4">
    <source>
        <dbReference type="ARBA" id="ARBA00023004"/>
    </source>
</evidence>
<dbReference type="InterPro" id="IPR023867">
    <property type="entry name" value="Sulphatase_maturase_rSAM"/>
</dbReference>
<dbReference type="Gene3D" id="3.20.20.70">
    <property type="entry name" value="Aldolase class I"/>
    <property type="match status" value="1"/>
</dbReference>
<dbReference type="InterPro" id="IPR013785">
    <property type="entry name" value="Aldolase_TIM"/>
</dbReference>
<dbReference type="GO" id="GO:0016491">
    <property type="term" value="F:oxidoreductase activity"/>
    <property type="evidence" value="ECO:0007669"/>
    <property type="project" value="InterPro"/>
</dbReference>
<evidence type="ECO:0000313" key="8">
    <source>
        <dbReference type="EMBL" id="TDX15480.1"/>
    </source>
</evidence>
<dbReference type="NCBIfam" id="TIGR03942">
    <property type="entry name" value="sulfatase_rSAM"/>
    <property type="match status" value="1"/>
</dbReference>